<dbReference type="RefSeq" id="WP_345264344.1">
    <property type="nucleotide sequence ID" value="NZ_BAABHB010000001.1"/>
</dbReference>
<dbReference type="CDD" id="cd00586">
    <property type="entry name" value="4HBT"/>
    <property type="match status" value="1"/>
</dbReference>
<evidence type="ECO:0000313" key="4">
    <source>
        <dbReference type="Proteomes" id="UP001500936"/>
    </source>
</evidence>
<dbReference type="Proteomes" id="UP001500936">
    <property type="component" value="Unassembled WGS sequence"/>
</dbReference>
<name>A0ABP8JZ42_9BACT</name>
<protein>
    <submittedName>
        <fullName evidence="3">Thioesterase family protein</fullName>
    </submittedName>
</protein>
<dbReference type="PIRSF" id="PIRSF003230">
    <property type="entry name" value="YbgC"/>
    <property type="match status" value="1"/>
</dbReference>
<dbReference type="NCBIfam" id="TIGR00051">
    <property type="entry name" value="YbgC/FadM family acyl-CoA thioesterase"/>
    <property type="match status" value="1"/>
</dbReference>
<dbReference type="InterPro" id="IPR029069">
    <property type="entry name" value="HotDog_dom_sf"/>
</dbReference>
<reference evidence="4" key="1">
    <citation type="journal article" date="2019" name="Int. J. Syst. Evol. Microbiol.">
        <title>The Global Catalogue of Microorganisms (GCM) 10K type strain sequencing project: providing services to taxonomists for standard genome sequencing and annotation.</title>
        <authorList>
            <consortium name="The Broad Institute Genomics Platform"/>
            <consortium name="The Broad Institute Genome Sequencing Center for Infectious Disease"/>
            <person name="Wu L."/>
            <person name="Ma J."/>
        </authorList>
    </citation>
    <scope>NUCLEOTIDE SEQUENCE [LARGE SCALE GENOMIC DNA]</scope>
    <source>
        <strain evidence="4">JCM 17925</strain>
    </source>
</reference>
<dbReference type="InterPro" id="IPR050563">
    <property type="entry name" value="4-hydroxybenzoyl-CoA_TE"/>
</dbReference>
<comment type="similarity">
    <text evidence="1">Belongs to the 4-hydroxybenzoyl-CoA thioesterase family.</text>
</comment>
<dbReference type="Gene3D" id="3.10.129.10">
    <property type="entry name" value="Hotdog Thioesterase"/>
    <property type="match status" value="1"/>
</dbReference>
<dbReference type="SUPFAM" id="SSF54637">
    <property type="entry name" value="Thioesterase/thiol ester dehydrase-isomerase"/>
    <property type="match status" value="1"/>
</dbReference>
<dbReference type="EMBL" id="BAABHB010000001">
    <property type="protein sequence ID" value="GAA4398351.1"/>
    <property type="molecule type" value="Genomic_DNA"/>
</dbReference>
<evidence type="ECO:0000256" key="1">
    <source>
        <dbReference type="ARBA" id="ARBA00005953"/>
    </source>
</evidence>
<dbReference type="Pfam" id="PF13279">
    <property type="entry name" value="4HBT_2"/>
    <property type="match status" value="1"/>
</dbReference>
<accession>A0ABP8JZ42</accession>
<evidence type="ECO:0000256" key="2">
    <source>
        <dbReference type="ARBA" id="ARBA00022801"/>
    </source>
</evidence>
<evidence type="ECO:0000313" key="3">
    <source>
        <dbReference type="EMBL" id="GAA4398351.1"/>
    </source>
</evidence>
<organism evidence="3 4">
    <name type="scientific">Nibrella viscosa</name>
    <dbReference type="NCBI Taxonomy" id="1084524"/>
    <lineage>
        <taxon>Bacteria</taxon>
        <taxon>Pseudomonadati</taxon>
        <taxon>Bacteroidota</taxon>
        <taxon>Cytophagia</taxon>
        <taxon>Cytophagales</taxon>
        <taxon>Spirosomataceae</taxon>
        <taxon>Nibrella</taxon>
    </lineage>
</organism>
<dbReference type="PANTHER" id="PTHR31793">
    <property type="entry name" value="4-HYDROXYBENZOYL-COA THIOESTERASE FAMILY MEMBER"/>
    <property type="match status" value="1"/>
</dbReference>
<dbReference type="PANTHER" id="PTHR31793:SF27">
    <property type="entry name" value="NOVEL THIOESTERASE SUPERFAMILY DOMAIN AND SAPOSIN A-TYPE DOMAIN CONTAINING PROTEIN (0610012H03RIK)"/>
    <property type="match status" value="1"/>
</dbReference>
<proteinExistence type="inferred from homology"/>
<gene>
    <name evidence="3" type="ORF">GCM10023187_08910</name>
</gene>
<keyword evidence="2" id="KW-0378">Hydrolase</keyword>
<keyword evidence="4" id="KW-1185">Reference proteome</keyword>
<comment type="caution">
    <text evidence="3">The sequence shown here is derived from an EMBL/GenBank/DDBJ whole genome shotgun (WGS) entry which is preliminary data.</text>
</comment>
<sequence>MFTYTVTNLRVRYADTDQMGYVYYGNYARFYEIGRVESLRSVGVSYKELEASGVMMPVYEMKTRYIRPARYDDLLTVQVSIPHLPGARILFQYEIFNQEGILLNTGETTLVFQRADTGRLCTMPAEWLSKIKPFF</sequence>
<dbReference type="InterPro" id="IPR006684">
    <property type="entry name" value="YbgC/YbaW"/>
</dbReference>